<comment type="caution">
    <text evidence="1">The sequence shown here is derived from an EMBL/GenBank/DDBJ whole genome shotgun (WGS) entry which is preliminary data.</text>
</comment>
<dbReference type="PaxDb" id="67767-A0A0J7K3G4"/>
<evidence type="ECO:0000313" key="2">
    <source>
        <dbReference type="Proteomes" id="UP000036403"/>
    </source>
</evidence>
<dbReference type="EMBL" id="LBMM01015241">
    <property type="protein sequence ID" value="KMQ84882.1"/>
    <property type="molecule type" value="Genomic_DNA"/>
</dbReference>
<sequence length="154" mass="18010">MEEADVNTQRILQEATKLNVVQALIEVDNLHTRNAQKWVPLNSVQIIDFPVLPLNYLRQVTIGIYQIQLAPSYIQDKLQKEEAEEFQVEMLRDADRIPRPEFMRVRIYSRFRNATKYQLWIAYIPNNDDEVDDGMDNDEVNPVQGYYCTCKSGA</sequence>
<dbReference type="OrthoDB" id="6765180at2759"/>
<dbReference type="AlphaFoldDB" id="A0A0J7K3G4"/>
<evidence type="ECO:0000313" key="1">
    <source>
        <dbReference type="EMBL" id="KMQ84882.1"/>
    </source>
</evidence>
<dbReference type="Proteomes" id="UP000036403">
    <property type="component" value="Unassembled WGS sequence"/>
</dbReference>
<organism evidence="1 2">
    <name type="scientific">Lasius niger</name>
    <name type="common">Black garden ant</name>
    <dbReference type="NCBI Taxonomy" id="67767"/>
    <lineage>
        <taxon>Eukaryota</taxon>
        <taxon>Metazoa</taxon>
        <taxon>Ecdysozoa</taxon>
        <taxon>Arthropoda</taxon>
        <taxon>Hexapoda</taxon>
        <taxon>Insecta</taxon>
        <taxon>Pterygota</taxon>
        <taxon>Neoptera</taxon>
        <taxon>Endopterygota</taxon>
        <taxon>Hymenoptera</taxon>
        <taxon>Apocrita</taxon>
        <taxon>Aculeata</taxon>
        <taxon>Formicoidea</taxon>
        <taxon>Formicidae</taxon>
        <taxon>Formicinae</taxon>
        <taxon>Lasius</taxon>
        <taxon>Lasius</taxon>
    </lineage>
</organism>
<proteinExistence type="predicted"/>
<reference evidence="1 2" key="1">
    <citation type="submission" date="2015-04" db="EMBL/GenBank/DDBJ databases">
        <title>Lasius niger genome sequencing.</title>
        <authorList>
            <person name="Konorov E.A."/>
            <person name="Nikitin M.A."/>
            <person name="Kirill M.V."/>
            <person name="Chang P."/>
        </authorList>
    </citation>
    <scope>NUCLEOTIDE SEQUENCE [LARGE SCALE GENOMIC DNA]</scope>
    <source>
        <tissue evidence="1">Whole</tissue>
    </source>
</reference>
<accession>A0A0J7K3G4</accession>
<gene>
    <name evidence="1" type="ORF">RF55_16955</name>
</gene>
<keyword evidence="2" id="KW-1185">Reference proteome</keyword>
<protein>
    <submittedName>
        <fullName evidence="1">Uncharacterized protein</fullName>
    </submittedName>
</protein>
<name>A0A0J7K3G4_LASNI</name>